<evidence type="ECO:0000313" key="1">
    <source>
        <dbReference type="EMBL" id="CAD7633068.1"/>
    </source>
</evidence>
<accession>A0A7R9Q5M9</accession>
<dbReference type="EMBL" id="OC866635">
    <property type="protein sequence ID" value="CAD7633068.1"/>
    <property type="molecule type" value="Genomic_DNA"/>
</dbReference>
<organism evidence="1">
    <name type="scientific">Medioppia subpectinata</name>
    <dbReference type="NCBI Taxonomy" id="1979941"/>
    <lineage>
        <taxon>Eukaryota</taxon>
        <taxon>Metazoa</taxon>
        <taxon>Ecdysozoa</taxon>
        <taxon>Arthropoda</taxon>
        <taxon>Chelicerata</taxon>
        <taxon>Arachnida</taxon>
        <taxon>Acari</taxon>
        <taxon>Acariformes</taxon>
        <taxon>Sarcoptiformes</taxon>
        <taxon>Oribatida</taxon>
        <taxon>Brachypylina</taxon>
        <taxon>Oppioidea</taxon>
        <taxon>Oppiidae</taxon>
        <taxon>Medioppia</taxon>
    </lineage>
</organism>
<keyword evidence="2" id="KW-1185">Reference proteome</keyword>
<evidence type="ECO:0000313" key="2">
    <source>
        <dbReference type="Proteomes" id="UP000759131"/>
    </source>
</evidence>
<proteinExistence type="predicted"/>
<name>A0A7R9Q5M9_9ACAR</name>
<dbReference type="Proteomes" id="UP000759131">
    <property type="component" value="Unassembled WGS sequence"/>
</dbReference>
<dbReference type="EMBL" id="CAJPIZ010012060">
    <property type="protein sequence ID" value="CAG2113498.1"/>
    <property type="molecule type" value="Genomic_DNA"/>
</dbReference>
<gene>
    <name evidence="1" type="ORF">OSB1V03_LOCUS13467</name>
</gene>
<protein>
    <submittedName>
        <fullName evidence="1">Uncharacterized protein</fullName>
    </submittedName>
</protein>
<reference evidence="1" key="1">
    <citation type="submission" date="2020-11" db="EMBL/GenBank/DDBJ databases">
        <authorList>
            <person name="Tran Van P."/>
        </authorList>
    </citation>
    <scope>NUCLEOTIDE SEQUENCE</scope>
</reference>
<sequence length="136" mass="15804">MGFYPKHWESVAVNSVETVEGYKYYLNTGNKKEYCLYHYQMAFHVANQSDASKARVARISIKGEVDGKETTLFINRNMSQIVPGHIHTLLVTFKFVVKNITLIGLQWTGFKSNIDRDKFIDMDFAELNYLSHMDRK</sequence>
<dbReference type="AlphaFoldDB" id="A0A7R9Q5M9"/>